<name>A0AAV3PV18_LITER</name>
<evidence type="ECO:0000256" key="1">
    <source>
        <dbReference type="SAM" id="Phobius"/>
    </source>
</evidence>
<proteinExistence type="predicted"/>
<feature type="transmembrane region" description="Helical" evidence="1">
    <location>
        <begin position="228"/>
        <end position="252"/>
    </location>
</feature>
<sequence>MIKYGFLNGLPLGNLNCPQEIIENFGSIGINSYWYSQSRCSFISKIRWRESFIITCKVLQIFDPGPIFILVPKDDDVGPLVWGGNIMVSEFDPRFKIRNVLALINGGVHIRDGPNQTEEIIEDLDWAPLTSETSTNSGEDDDDGYWSTLDSLDVDHICSVDKDSEWSEGGGLEDEQFDQNKVLLDLSSSPGRKNTQPQRPPFQDPCIYSMSSLNLGLKFSLTWMENTLGLGVGAILGVTLLIITQPHLLVIISSTISNMSRVSSSRGNNPIGNIFTQIKQNQKRLISAQNRPSSSSNIAFDANHRNQLDLLLKSEEEY</sequence>
<dbReference type="Proteomes" id="UP001454036">
    <property type="component" value="Unassembled WGS sequence"/>
</dbReference>
<keyword evidence="1" id="KW-1133">Transmembrane helix</keyword>
<protein>
    <submittedName>
        <fullName evidence="2">Uncharacterized protein</fullName>
    </submittedName>
</protein>
<dbReference type="AlphaFoldDB" id="A0AAV3PV18"/>
<reference evidence="2 3" key="1">
    <citation type="submission" date="2024-01" db="EMBL/GenBank/DDBJ databases">
        <title>The complete chloroplast genome sequence of Lithospermum erythrorhizon: insights into the phylogenetic relationship among Boraginaceae species and the maternal lineages of purple gromwells.</title>
        <authorList>
            <person name="Okada T."/>
            <person name="Watanabe K."/>
        </authorList>
    </citation>
    <scope>NUCLEOTIDE SEQUENCE [LARGE SCALE GENOMIC DNA]</scope>
</reference>
<dbReference type="EMBL" id="BAABME010002494">
    <property type="protein sequence ID" value="GAA0154888.1"/>
    <property type="molecule type" value="Genomic_DNA"/>
</dbReference>
<keyword evidence="3" id="KW-1185">Reference proteome</keyword>
<evidence type="ECO:0000313" key="2">
    <source>
        <dbReference type="EMBL" id="GAA0154888.1"/>
    </source>
</evidence>
<accession>A0AAV3PV18</accession>
<comment type="caution">
    <text evidence="2">The sequence shown here is derived from an EMBL/GenBank/DDBJ whole genome shotgun (WGS) entry which is preliminary data.</text>
</comment>
<keyword evidence="1" id="KW-0472">Membrane</keyword>
<keyword evidence="1" id="KW-0812">Transmembrane</keyword>
<organism evidence="2 3">
    <name type="scientific">Lithospermum erythrorhizon</name>
    <name type="common">Purple gromwell</name>
    <name type="synonym">Lithospermum officinale var. erythrorhizon</name>
    <dbReference type="NCBI Taxonomy" id="34254"/>
    <lineage>
        <taxon>Eukaryota</taxon>
        <taxon>Viridiplantae</taxon>
        <taxon>Streptophyta</taxon>
        <taxon>Embryophyta</taxon>
        <taxon>Tracheophyta</taxon>
        <taxon>Spermatophyta</taxon>
        <taxon>Magnoliopsida</taxon>
        <taxon>eudicotyledons</taxon>
        <taxon>Gunneridae</taxon>
        <taxon>Pentapetalae</taxon>
        <taxon>asterids</taxon>
        <taxon>lamiids</taxon>
        <taxon>Boraginales</taxon>
        <taxon>Boraginaceae</taxon>
        <taxon>Boraginoideae</taxon>
        <taxon>Lithospermeae</taxon>
        <taxon>Lithospermum</taxon>
    </lineage>
</organism>
<evidence type="ECO:0000313" key="3">
    <source>
        <dbReference type="Proteomes" id="UP001454036"/>
    </source>
</evidence>
<gene>
    <name evidence="2" type="ORF">LIER_12737</name>
</gene>